<dbReference type="EMBL" id="CP017634">
    <property type="protein sequence ID" value="ATW23926.1"/>
    <property type="molecule type" value="Genomic_DNA"/>
</dbReference>
<dbReference type="InterPro" id="IPR050721">
    <property type="entry name" value="Trk_Ktr_HKT_K-transport"/>
</dbReference>
<dbReference type="SUPFAM" id="SSF51735">
    <property type="entry name" value="NAD(P)-binding Rossmann-fold domains"/>
    <property type="match status" value="1"/>
</dbReference>
<protein>
    <recommendedName>
        <fullName evidence="5">TrkA family potassium uptake protein</fullName>
    </recommendedName>
</protein>
<dbReference type="Proteomes" id="UP000323521">
    <property type="component" value="Chromosome"/>
</dbReference>
<dbReference type="GO" id="GO:0006813">
    <property type="term" value="P:potassium ion transport"/>
    <property type="evidence" value="ECO:0007669"/>
    <property type="project" value="InterPro"/>
</dbReference>
<evidence type="ECO:0000313" key="3">
    <source>
        <dbReference type="EMBL" id="ATW23926.1"/>
    </source>
</evidence>
<dbReference type="OrthoDB" id="9776294at2"/>
<dbReference type="RefSeq" id="WP_148133094.1">
    <property type="nucleotide sequence ID" value="NZ_CP017634.1"/>
</dbReference>
<keyword evidence="4" id="KW-1185">Reference proteome</keyword>
<dbReference type="PROSITE" id="PS51201">
    <property type="entry name" value="RCK_N"/>
    <property type="match status" value="1"/>
</dbReference>
<organism evidence="3 4">
    <name type="scientific">Formimonas warabiya</name>
    <dbReference type="NCBI Taxonomy" id="1761012"/>
    <lineage>
        <taxon>Bacteria</taxon>
        <taxon>Bacillati</taxon>
        <taxon>Bacillota</taxon>
        <taxon>Clostridia</taxon>
        <taxon>Eubacteriales</taxon>
        <taxon>Peptococcaceae</taxon>
        <taxon>Candidatus Formimonas</taxon>
    </lineage>
</organism>
<dbReference type="InterPro" id="IPR006037">
    <property type="entry name" value="RCK_C"/>
</dbReference>
<evidence type="ECO:0000313" key="4">
    <source>
        <dbReference type="Proteomes" id="UP000323521"/>
    </source>
</evidence>
<feature type="domain" description="RCK C-terminal" evidence="2">
    <location>
        <begin position="134"/>
        <end position="214"/>
    </location>
</feature>
<dbReference type="SUPFAM" id="SSF116726">
    <property type="entry name" value="TrkA C-terminal domain-like"/>
    <property type="match status" value="1"/>
</dbReference>
<evidence type="ECO:0000259" key="2">
    <source>
        <dbReference type="PROSITE" id="PS51202"/>
    </source>
</evidence>
<reference evidence="3 4" key="1">
    <citation type="submission" date="2016-10" db="EMBL/GenBank/DDBJ databases">
        <title>Complete Genome Sequence of Peptococcaceae strain DCMF.</title>
        <authorList>
            <person name="Edwards R.J."/>
            <person name="Holland S.I."/>
            <person name="Deshpande N.P."/>
            <person name="Wong Y.K."/>
            <person name="Ertan H."/>
            <person name="Manefield M."/>
            <person name="Russell T.L."/>
            <person name="Lee M.J."/>
        </authorList>
    </citation>
    <scope>NUCLEOTIDE SEQUENCE [LARGE SCALE GENOMIC DNA]</scope>
    <source>
        <strain evidence="3 4">DCMF</strain>
    </source>
</reference>
<evidence type="ECO:0008006" key="5">
    <source>
        <dbReference type="Google" id="ProtNLM"/>
    </source>
</evidence>
<dbReference type="InterPro" id="IPR003148">
    <property type="entry name" value="RCK_N"/>
</dbReference>
<evidence type="ECO:0000259" key="1">
    <source>
        <dbReference type="PROSITE" id="PS51201"/>
    </source>
</evidence>
<dbReference type="Gene3D" id="3.40.50.720">
    <property type="entry name" value="NAD(P)-binding Rossmann-like Domain"/>
    <property type="match status" value="1"/>
</dbReference>
<dbReference type="KEGG" id="fwa:DCMF_03145"/>
<dbReference type="InterPro" id="IPR036291">
    <property type="entry name" value="NAD(P)-bd_dom_sf"/>
</dbReference>
<dbReference type="InterPro" id="IPR036721">
    <property type="entry name" value="RCK_C_sf"/>
</dbReference>
<dbReference type="AlphaFoldDB" id="A0A3G1KNC3"/>
<name>A0A3G1KNC3_FORW1</name>
<feature type="domain" description="RCK N-terminal" evidence="1">
    <location>
        <begin position="1"/>
        <end position="117"/>
    </location>
</feature>
<gene>
    <name evidence="3" type="ORF">DCMF_03145</name>
</gene>
<proteinExistence type="predicted"/>
<dbReference type="PROSITE" id="PS51202">
    <property type="entry name" value="RCK_C"/>
    <property type="match status" value="1"/>
</dbReference>
<dbReference type="Gene3D" id="3.30.70.1450">
    <property type="entry name" value="Regulator of K+ conductance, C-terminal domain"/>
    <property type="match status" value="1"/>
</dbReference>
<dbReference type="GO" id="GO:0008324">
    <property type="term" value="F:monoatomic cation transmembrane transporter activity"/>
    <property type="evidence" value="ECO:0007669"/>
    <property type="project" value="InterPro"/>
</dbReference>
<accession>A0A3G1KNC3</accession>
<dbReference type="Pfam" id="PF02080">
    <property type="entry name" value="TrkA_C"/>
    <property type="match status" value="1"/>
</dbReference>
<sequence length="214" mass="23239">MKQFAVIGLGRFGSSLAKTLYSMGHQVLAVDISHENTQRMMDDVTHCVQADTTDEEVLKSLGLRNFDAVVVSIGQDMQASILTTVLLKEMGVSFVIAKANSALHGKVLERVGADKVVYPERDMGERLAHSLISTNILDYIDISPEYSVMEIAVGERLADKTLGELNLRAKYGVSVMVIKNNDKIQVAPGAGDWVREGDVLVVIGKPAALQKIAL</sequence>
<dbReference type="PANTHER" id="PTHR43833">
    <property type="entry name" value="POTASSIUM CHANNEL PROTEIN 2-RELATED-RELATED"/>
    <property type="match status" value="1"/>
</dbReference>
<dbReference type="PANTHER" id="PTHR43833:SF7">
    <property type="entry name" value="KTR SYSTEM POTASSIUM UPTAKE PROTEIN C"/>
    <property type="match status" value="1"/>
</dbReference>
<dbReference type="Pfam" id="PF02254">
    <property type="entry name" value="TrkA_N"/>
    <property type="match status" value="1"/>
</dbReference>